<evidence type="ECO:0000256" key="1">
    <source>
        <dbReference type="SAM" id="Phobius"/>
    </source>
</evidence>
<evidence type="ECO:0000313" key="3">
    <source>
        <dbReference type="Proteomes" id="UP000035057"/>
    </source>
</evidence>
<keyword evidence="1" id="KW-0812">Transmembrane</keyword>
<reference evidence="2 3" key="1">
    <citation type="submission" date="2012-12" db="EMBL/GenBank/DDBJ databases">
        <title>Genome assembly of Marinobacter sp. AK21.</title>
        <authorList>
            <person name="Khatri I."/>
            <person name="Kumar R."/>
            <person name="Vaidya B."/>
            <person name="Subramanian S."/>
            <person name="Pinnaka A."/>
        </authorList>
    </citation>
    <scope>NUCLEOTIDE SEQUENCE [LARGE SCALE GENOMIC DNA]</scope>
    <source>
        <strain evidence="2 3">AK21</strain>
    </source>
</reference>
<comment type="caution">
    <text evidence="2">The sequence shown here is derived from an EMBL/GenBank/DDBJ whole genome shotgun (WGS) entry which is preliminary data.</text>
</comment>
<dbReference type="AlphaFoldDB" id="A0A072N5K6"/>
<evidence type="ECO:0000313" key="2">
    <source>
        <dbReference type="EMBL" id="KEF32238.1"/>
    </source>
</evidence>
<gene>
    <name evidence="2" type="ORF">D777_00872</name>
</gene>
<sequence length="54" mass="6137">MTYQITHLSGDMNWVVGIEHNITLEVTKVHEPSGFLLACFALLVVAIRHFKKID</sequence>
<accession>A0A072N5K6</accession>
<proteinExistence type="predicted"/>
<name>A0A072N5K6_9GAMM</name>
<keyword evidence="1" id="KW-0472">Membrane</keyword>
<protein>
    <submittedName>
        <fullName evidence="2">Uncharacterized protein</fullName>
    </submittedName>
</protein>
<dbReference type="PATRIC" id="fig|1137280.3.peg.688"/>
<feature type="transmembrane region" description="Helical" evidence="1">
    <location>
        <begin position="33"/>
        <end position="50"/>
    </location>
</feature>
<organism evidence="2 3">
    <name type="scientific">Marinobacter nitratireducens</name>
    <dbReference type="NCBI Taxonomy" id="1137280"/>
    <lineage>
        <taxon>Bacteria</taxon>
        <taxon>Pseudomonadati</taxon>
        <taxon>Pseudomonadota</taxon>
        <taxon>Gammaproteobacteria</taxon>
        <taxon>Pseudomonadales</taxon>
        <taxon>Marinobacteraceae</taxon>
        <taxon>Marinobacter</taxon>
    </lineage>
</organism>
<keyword evidence="1" id="KW-1133">Transmembrane helix</keyword>
<dbReference type="EMBL" id="ANIE01000003">
    <property type="protein sequence ID" value="KEF32238.1"/>
    <property type="molecule type" value="Genomic_DNA"/>
</dbReference>
<keyword evidence="3" id="KW-1185">Reference proteome</keyword>
<dbReference type="Proteomes" id="UP000035057">
    <property type="component" value="Unassembled WGS sequence"/>
</dbReference>